<evidence type="ECO:0000256" key="1">
    <source>
        <dbReference type="SAM" id="MobiDB-lite"/>
    </source>
</evidence>
<dbReference type="PANTHER" id="PTHR36378">
    <property type="entry name" value="COTTON FIBER PROTEIN"/>
    <property type="match status" value="1"/>
</dbReference>
<feature type="region of interest" description="Disordered" evidence="1">
    <location>
        <begin position="14"/>
        <end position="35"/>
    </location>
</feature>
<sequence>MAGTVLENDATFAKNLTKNVPSNPSDDTDTNIKKKKKKSGAFGIFRAALLMMRKQSGPRKPALKNTDFVMKDKDNVTLPTNNINSTNNSWTQFVGSVRPLHLQETTQVPPLKEEKNDEAVEVESVAGSSSSRAMSQYASASSLVDLDESSDDEDEDPDEVFDALTGDEMIDAKAEEFIAQFYKQIQLQKTTARAHHYHHHYHHHRHHSMGI</sequence>
<feature type="compositionally biased region" description="Polar residues" evidence="1">
    <location>
        <begin position="14"/>
        <end position="25"/>
    </location>
</feature>
<accession>A0A9N7RET6</accession>
<evidence type="ECO:0000313" key="2">
    <source>
        <dbReference type="EMBL" id="CAA0828246.1"/>
    </source>
</evidence>
<reference evidence="2" key="1">
    <citation type="submission" date="2019-12" db="EMBL/GenBank/DDBJ databases">
        <authorList>
            <person name="Scholes J."/>
        </authorList>
    </citation>
    <scope>NUCLEOTIDE SEQUENCE</scope>
</reference>
<evidence type="ECO:0000313" key="3">
    <source>
        <dbReference type="Proteomes" id="UP001153555"/>
    </source>
</evidence>
<organism evidence="2 3">
    <name type="scientific">Striga hermonthica</name>
    <name type="common">Purple witchweed</name>
    <name type="synonym">Buchnera hermonthica</name>
    <dbReference type="NCBI Taxonomy" id="68872"/>
    <lineage>
        <taxon>Eukaryota</taxon>
        <taxon>Viridiplantae</taxon>
        <taxon>Streptophyta</taxon>
        <taxon>Embryophyta</taxon>
        <taxon>Tracheophyta</taxon>
        <taxon>Spermatophyta</taxon>
        <taxon>Magnoliopsida</taxon>
        <taxon>eudicotyledons</taxon>
        <taxon>Gunneridae</taxon>
        <taxon>Pentapetalae</taxon>
        <taxon>asterids</taxon>
        <taxon>lamiids</taxon>
        <taxon>Lamiales</taxon>
        <taxon>Orobanchaceae</taxon>
        <taxon>Buchnereae</taxon>
        <taxon>Striga</taxon>
    </lineage>
</organism>
<dbReference type="EMBL" id="CACSLK010027752">
    <property type="protein sequence ID" value="CAA0828246.1"/>
    <property type="molecule type" value="Genomic_DNA"/>
</dbReference>
<name>A0A9N7RET6_STRHE</name>
<protein>
    <submittedName>
        <fullName evidence="2">Uncharacterized protein</fullName>
    </submittedName>
</protein>
<comment type="caution">
    <text evidence="2">The sequence shown here is derived from an EMBL/GenBank/DDBJ whole genome shotgun (WGS) entry which is preliminary data.</text>
</comment>
<dbReference type="InterPro" id="IPR008480">
    <property type="entry name" value="DUF761_pln"/>
</dbReference>
<dbReference type="Proteomes" id="UP001153555">
    <property type="component" value="Unassembled WGS sequence"/>
</dbReference>
<dbReference type="OrthoDB" id="1926607at2759"/>
<proteinExistence type="predicted"/>
<gene>
    <name evidence="2" type="ORF">SHERM_23941</name>
</gene>
<dbReference type="PANTHER" id="PTHR36378:SF1">
    <property type="entry name" value="COTTON FIBER PROTEIN"/>
    <property type="match status" value="1"/>
</dbReference>
<feature type="compositionally biased region" description="Acidic residues" evidence="1">
    <location>
        <begin position="145"/>
        <end position="159"/>
    </location>
</feature>
<feature type="region of interest" description="Disordered" evidence="1">
    <location>
        <begin position="139"/>
        <end position="159"/>
    </location>
</feature>
<dbReference type="Pfam" id="PF05553">
    <property type="entry name" value="DUF761"/>
    <property type="match status" value="1"/>
</dbReference>
<keyword evidence="3" id="KW-1185">Reference proteome</keyword>
<dbReference type="AlphaFoldDB" id="A0A9N7RET6"/>